<evidence type="ECO:0000313" key="3">
    <source>
        <dbReference type="Proteomes" id="UP000006591"/>
    </source>
</evidence>
<proteinExistence type="predicted"/>
<feature type="compositionally biased region" description="Basic residues" evidence="1">
    <location>
        <begin position="39"/>
        <end position="52"/>
    </location>
</feature>
<evidence type="ECO:0000256" key="1">
    <source>
        <dbReference type="SAM" id="MobiDB-lite"/>
    </source>
</evidence>
<dbReference type="EnsemblPlants" id="ONIVA09G00220.1">
    <property type="protein sequence ID" value="ONIVA09G00220.1"/>
    <property type="gene ID" value="ONIVA09G00220"/>
</dbReference>
<keyword evidence="3" id="KW-1185">Reference proteome</keyword>
<dbReference type="Gramene" id="ONIVA09G00220.1">
    <property type="protein sequence ID" value="ONIVA09G00220.1"/>
    <property type="gene ID" value="ONIVA09G00220"/>
</dbReference>
<organism evidence="2">
    <name type="scientific">Oryza nivara</name>
    <name type="common">Indian wild rice</name>
    <name type="synonym">Oryza sativa f. spontanea</name>
    <dbReference type="NCBI Taxonomy" id="4536"/>
    <lineage>
        <taxon>Eukaryota</taxon>
        <taxon>Viridiplantae</taxon>
        <taxon>Streptophyta</taxon>
        <taxon>Embryophyta</taxon>
        <taxon>Tracheophyta</taxon>
        <taxon>Spermatophyta</taxon>
        <taxon>Magnoliopsida</taxon>
        <taxon>Liliopsida</taxon>
        <taxon>Poales</taxon>
        <taxon>Poaceae</taxon>
        <taxon>BOP clade</taxon>
        <taxon>Oryzoideae</taxon>
        <taxon>Oryzeae</taxon>
        <taxon>Oryzinae</taxon>
        <taxon>Oryza</taxon>
    </lineage>
</organism>
<feature type="region of interest" description="Disordered" evidence="1">
    <location>
        <begin position="39"/>
        <end position="81"/>
    </location>
</feature>
<reference evidence="2" key="2">
    <citation type="submission" date="2018-04" db="EMBL/GenBank/DDBJ databases">
        <title>OnivRS2 (Oryza nivara Reference Sequence Version 2).</title>
        <authorList>
            <person name="Zhang J."/>
            <person name="Kudrna D."/>
            <person name="Lee S."/>
            <person name="Talag J."/>
            <person name="Rajasekar S."/>
            <person name="Welchert J."/>
            <person name="Hsing Y.-I."/>
            <person name="Wing R.A."/>
        </authorList>
    </citation>
    <scope>NUCLEOTIDE SEQUENCE [LARGE SCALE GENOMIC DNA]</scope>
    <source>
        <strain evidence="2">SL10</strain>
    </source>
</reference>
<name>A0A0E0IG16_ORYNI</name>
<dbReference type="STRING" id="4536.A0A0E0IG16"/>
<evidence type="ECO:0000313" key="2">
    <source>
        <dbReference type="EnsemblPlants" id="ONIVA09G00220.1"/>
    </source>
</evidence>
<dbReference type="Proteomes" id="UP000006591">
    <property type="component" value="Chromosome 9"/>
</dbReference>
<dbReference type="AlphaFoldDB" id="A0A0E0IG16"/>
<sequence>MRLFRCGASSSSRRAQGCGGIRPLKRRLVDLGFHLKSQLKKTRGVSQHAKKRNIGDDHADDIEQPPLKRSRAKQESSRASSMKLIKLYPHMSGEQKRLIEGGWLPWPRRSQVLEAQT</sequence>
<protein>
    <submittedName>
        <fullName evidence="2">Uncharacterized protein</fullName>
    </submittedName>
</protein>
<accession>A0A0E0IG16</accession>
<reference evidence="2" key="1">
    <citation type="submission" date="2015-04" db="UniProtKB">
        <authorList>
            <consortium name="EnsemblPlants"/>
        </authorList>
    </citation>
    <scope>IDENTIFICATION</scope>
    <source>
        <strain evidence="2">SL10</strain>
    </source>
</reference>
<dbReference type="HOGENOM" id="CLU_2088720_0_0_1"/>